<name>A0A4U6VQX0_SETVI</name>
<dbReference type="Gramene" id="TKW30953">
    <property type="protein sequence ID" value="TKW30953"/>
    <property type="gene ID" value="SEVIR_2G073100v2"/>
</dbReference>
<feature type="compositionally biased region" description="Basic and acidic residues" evidence="1">
    <location>
        <begin position="206"/>
        <end position="220"/>
    </location>
</feature>
<proteinExistence type="predicted"/>
<feature type="compositionally biased region" description="Basic residues" evidence="1">
    <location>
        <begin position="183"/>
        <end position="199"/>
    </location>
</feature>
<sequence>MTPDVPTEGTALVAGALAASEIRQRIREALEDKDAEYPVPGHPPMRPDAGFVDLIRDWSADLLSSHLVIVILTRGHFAFAGHADPGRGLAPAGGGDVRPDLGSARPWGCAPGVGLERPPGVDAGRPPGVGVRRLPGAGTGRIPGAGAERPPGVFGAHPRRCPGAGVGRSPGVRAGRSPEVRGARLRRRARDWSAAKRRQAAAAGCPKERGGDDGDRRRDGCPCSHGRVGGGGDRGGSVCLRGRGGGGSGDGDGDLRPGGLSGGGTGGGGGRARSRDSGRNGGATLGGCGGG</sequence>
<feature type="compositionally biased region" description="Gly residues" evidence="1">
    <location>
        <begin position="279"/>
        <end position="291"/>
    </location>
</feature>
<reference evidence="2" key="1">
    <citation type="submission" date="2019-03" db="EMBL/GenBank/DDBJ databases">
        <title>WGS assembly of Setaria viridis.</title>
        <authorList>
            <person name="Huang P."/>
            <person name="Jenkins J."/>
            <person name="Grimwood J."/>
            <person name="Barry K."/>
            <person name="Healey A."/>
            <person name="Mamidi S."/>
            <person name="Sreedasyam A."/>
            <person name="Shu S."/>
            <person name="Feldman M."/>
            <person name="Wu J."/>
            <person name="Yu Y."/>
            <person name="Chen C."/>
            <person name="Johnson J."/>
            <person name="Rokhsar D."/>
            <person name="Baxter I."/>
            <person name="Schmutz J."/>
            <person name="Brutnell T."/>
            <person name="Kellogg E."/>
        </authorList>
    </citation>
    <scope>NUCLEOTIDE SEQUENCE [LARGE SCALE GENOMIC DNA]</scope>
</reference>
<gene>
    <name evidence="2" type="ORF">SEVIR_2G073100v2</name>
</gene>
<feature type="compositionally biased region" description="Gly residues" evidence="1">
    <location>
        <begin position="259"/>
        <end position="271"/>
    </location>
</feature>
<accession>A0A4U6VQX0</accession>
<dbReference type="AlphaFoldDB" id="A0A4U6VQX0"/>
<dbReference type="EMBL" id="CM016553">
    <property type="protein sequence ID" value="TKW30953.1"/>
    <property type="molecule type" value="Genomic_DNA"/>
</dbReference>
<dbReference type="Proteomes" id="UP000298652">
    <property type="component" value="Chromosome 2"/>
</dbReference>
<feature type="region of interest" description="Disordered" evidence="1">
    <location>
        <begin position="90"/>
        <end position="291"/>
    </location>
</feature>
<evidence type="ECO:0000313" key="3">
    <source>
        <dbReference type="Proteomes" id="UP000298652"/>
    </source>
</evidence>
<protein>
    <submittedName>
        <fullName evidence="2">Uncharacterized protein</fullName>
    </submittedName>
</protein>
<keyword evidence="3" id="KW-1185">Reference proteome</keyword>
<evidence type="ECO:0000313" key="2">
    <source>
        <dbReference type="EMBL" id="TKW30953.1"/>
    </source>
</evidence>
<organism evidence="2 3">
    <name type="scientific">Setaria viridis</name>
    <name type="common">Green bristlegrass</name>
    <name type="synonym">Setaria italica subsp. viridis</name>
    <dbReference type="NCBI Taxonomy" id="4556"/>
    <lineage>
        <taxon>Eukaryota</taxon>
        <taxon>Viridiplantae</taxon>
        <taxon>Streptophyta</taxon>
        <taxon>Embryophyta</taxon>
        <taxon>Tracheophyta</taxon>
        <taxon>Spermatophyta</taxon>
        <taxon>Magnoliopsida</taxon>
        <taxon>Liliopsida</taxon>
        <taxon>Poales</taxon>
        <taxon>Poaceae</taxon>
        <taxon>PACMAD clade</taxon>
        <taxon>Panicoideae</taxon>
        <taxon>Panicodae</taxon>
        <taxon>Paniceae</taxon>
        <taxon>Cenchrinae</taxon>
        <taxon>Setaria</taxon>
    </lineage>
</organism>
<evidence type="ECO:0000256" key="1">
    <source>
        <dbReference type="SAM" id="MobiDB-lite"/>
    </source>
</evidence>